<dbReference type="InterPro" id="IPR011989">
    <property type="entry name" value="ARM-like"/>
</dbReference>
<keyword evidence="4 5" id="KW-0406">Ion transport</keyword>
<keyword evidence="2 5" id="KW-0813">Transport</keyword>
<dbReference type="EMBL" id="KV875093">
    <property type="protein sequence ID" value="OIW35507.1"/>
    <property type="molecule type" value="Genomic_DNA"/>
</dbReference>
<dbReference type="InterPro" id="IPR016024">
    <property type="entry name" value="ARM-type_fold"/>
</dbReference>
<comment type="subunit">
    <text evidence="5">V-ATPase is a heteromultimeric enzyme made up of two complexes: the ATP-hydrolytic V1 complex and the proton translocation V0 complex.</text>
</comment>
<dbReference type="FunFam" id="1.25.40.150:FF:000002">
    <property type="entry name" value="V-type proton ATPase subunit H"/>
    <property type="match status" value="1"/>
</dbReference>
<dbReference type="Gene3D" id="1.25.10.10">
    <property type="entry name" value="Leucine-rich Repeat Variant"/>
    <property type="match status" value="1"/>
</dbReference>
<gene>
    <name evidence="7" type="ORF">CONLIGDRAFT_608831</name>
</gene>
<reference evidence="7 8" key="1">
    <citation type="submission" date="2016-10" db="EMBL/GenBank/DDBJ databases">
        <title>Draft genome sequence of Coniochaeta ligniaria NRRL30616, a lignocellulolytic fungus for bioabatement of inhibitors in plant biomass hydrolysates.</title>
        <authorList>
            <consortium name="DOE Joint Genome Institute"/>
            <person name="Jimenez D.J."/>
            <person name="Hector R.E."/>
            <person name="Riley R."/>
            <person name="Sun H."/>
            <person name="Grigoriev I.V."/>
            <person name="Van Elsas J.D."/>
            <person name="Nichols N.N."/>
        </authorList>
    </citation>
    <scope>NUCLEOTIDE SEQUENCE [LARGE SCALE GENOMIC DNA]</scope>
    <source>
        <strain evidence="7 8">NRRL 30616</strain>
    </source>
</reference>
<dbReference type="FunFam" id="1.25.10.10:FF:000326">
    <property type="entry name" value="V-type proton ATPase subunit H"/>
    <property type="match status" value="1"/>
</dbReference>
<comment type="function">
    <text evidence="5">Subunit of the V1 complex of vacuolar(H+)-ATPase (V-ATPase), a multisubunit enzyme composed of a peripheral complex (V1) that hydrolyzes ATP and a membrane integral complex (V0) that translocates protons. V-ATPase is responsible for acidifying and maintaining the pH of intracellular compartments.</text>
</comment>
<dbReference type="Proteomes" id="UP000182658">
    <property type="component" value="Unassembled WGS sequence"/>
</dbReference>
<accession>A0A1J7J837</accession>
<dbReference type="Pfam" id="PF03224">
    <property type="entry name" value="V-ATPase_H_N"/>
    <property type="match status" value="1"/>
</dbReference>
<dbReference type="GO" id="GO:0000221">
    <property type="term" value="C:vacuolar proton-transporting V-type ATPase, V1 domain"/>
    <property type="evidence" value="ECO:0007669"/>
    <property type="project" value="UniProtKB-UniRule"/>
</dbReference>
<comment type="similarity">
    <text evidence="1 5">Belongs to the V-ATPase H subunit family.</text>
</comment>
<sequence length="480" mass="53218">MSLDPPAYLAQLQNNIRQRPIAWEGAVRTGTLTEDQLAKIRAVDKVKKDARQQTVESDLDGYRLLFVGEPGNPSVLELASRRHEIVQYILVLLNDLLQSIPSLSKALFSAGDPYRNFLPLLAHSTNPEDPIPLLTSTVLTSLMSSSRDESGPTVERALPALFSYLSSLTKNSDAGLQDIGVQEYSSLLYGRVSRQQFWAQRSETVAPLIDILRSAAGVGNGDAASSLWSGTTTAARSAGFEGSLGGGVGLQLLYHVLLVLWQLSFEAADVGDDLDDEYDIVLLYTNLLRLSPKEKTTRLLVSTLNNLLSANQNTLLPTAVLARLPALLQNLSSRQLADPDLLDDLSRLRDMLDEYTKTKTTFDEYVAEVHTGHLRWSPPHRSAVFWAENARRILEHDNGDLVRRLAEIMAKPWDNDKAVLAIACNDVGNLVREVPEKRSQLERAGLKTRIMELMGDKDEGVRWESLKALGGWLKYSFDTK</sequence>
<dbReference type="InterPro" id="IPR038497">
    <property type="entry name" value="ATPase_V1-cplx_hsu_C_sf"/>
</dbReference>
<dbReference type="InParanoid" id="A0A1J7J837"/>
<feature type="domain" description="ATPase V1 complex subunit H C-terminal" evidence="6">
    <location>
        <begin position="359"/>
        <end position="477"/>
    </location>
</feature>
<dbReference type="SUPFAM" id="SSF48371">
    <property type="entry name" value="ARM repeat"/>
    <property type="match status" value="1"/>
</dbReference>
<dbReference type="InterPro" id="IPR011987">
    <property type="entry name" value="ATPase_V1-cplx_hsu_C"/>
</dbReference>
<evidence type="ECO:0000256" key="3">
    <source>
        <dbReference type="ARBA" id="ARBA00022781"/>
    </source>
</evidence>
<dbReference type="Gene3D" id="1.25.40.150">
    <property type="entry name" value="V-type ATPase, subunit H, C-terminal domain"/>
    <property type="match status" value="1"/>
</dbReference>
<dbReference type="PANTHER" id="PTHR10698">
    <property type="entry name" value="V-TYPE PROTON ATPASE SUBUNIT H"/>
    <property type="match status" value="1"/>
</dbReference>
<organism evidence="7 8">
    <name type="scientific">Coniochaeta ligniaria NRRL 30616</name>
    <dbReference type="NCBI Taxonomy" id="1408157"/>
    <lineage>
        <taxon>Eukaryota</taxon>
        <taxon>Fungi</taxon>
        <taxon>Dikarya</taxon>
        <taxon>Ascomycota</taxon>
        <taxon>Pezizomycotina</taxon>
        <taxon>Sordariomycetes</taxon>
        <taxon>Sordariomycetidae</taxon>
        <taxon>Coniochaetales</taxon>
        <taxon>Coniochaetaceae</taxon>
        <taxon>Coniochaeta</taxon>
    </lineage>
</organism>
<name>A0A1J7J837_9PEZI</name>
<dbReference type="OrthoDB" id="10263554at2759"/>
<dbReference type="STRING" id="1408157.A0A1J7J837"/>
<evidence type="ECO:0000256" key="1">
    <source>
        <dbReference type="ARBA" id="ARBA00008613"/>
    </source>
</evidence>
<evidence type="ECO:0000313" key="7">
    <source>
        <dbReference type="EMBL" id="OIW35507.1"/>
    </source>
</evidence>
<dbReference type="InterPro" id="IPR004908">
    <property type="entry name" value="ATPase_V1-cplx_hsu"/>
</dbReference>
<dbReference type="GO" id="GO:0046961">
    <property type="term" value="F:proton-transporting ATPase activity, rotational mechanism"/>
    <property type="evidence" value="ECO:0007669"/>
    <property type="project" value="UniProtKB-UniRule"/>
</dbReference>
<proteinExistence type="inferred from homology"/>
<dbReference type="AlphaFoldDB" id="A0A1J7J837"/>
<keyword evidence="3 5" id="KW-0375">Hydrogen ion transport</keyword>
<keyword evidence="8" id="KW-1185">Reference proteome</keyword>
<protein>
    <recommendedName>
        <fullName evidence="5">V-type proton ATPase subunit H</fullName>
    </recommendedName>
</protein>
<dbReference type="PANTHER" id="PTHR10698:SF0">
    <property type="entry name" value="V-TYPE PROTON ATPASE SUBUNIT H"/>
    <property type="match status" value="1"/>
</dbReference>
<dbReference type="GO" id="GO:0000329">
    <property type="term" value="C:fungal-type vacuole membrane"/>
    <property type="evidence" value="ECO:0007669"/>
    <property type="project" value="TreeGrafter"/>
</dbReference>
<dbReference type="Pfam" id="PF11698">
    <property type="entry name" value="V-ATPase_H_C"/>
    <property type="match status" value="1"/>
</dbReference>
<evidence type="ECO:0000256" key="5">
    <source>
        <dbReference type="PIRNR" id="PIRNR032184"/>
    </source>
</evidence>
<evidence type="ECO:0000256" key="4">
    <source>
        <dbReference type="ARBA" id="ARBA00023065"/>
    </source>
</evidence>
<dbReference type="PIRSF" id="PIRSF032184">
    <property type="entry name" value="ATPase_V1_H"/>
    <property type="match status" value="1"/>
</dbReference>
<evidence type="ECO:0000256" key="2">
    <source>
        <dbReference type="ARBA" id="ARBA00022448"/>
    </source>
</evidence>
<evidence type="ECO:0000259" key="6">
    <source>
        <dbReference type="Pfam" id="PF11698"/>
    </source>
</evidence>
<evidence type="ECO:0000313" key="8">
    <source>
        <dbReference type="Proteomes" id="UP000182658"/>
    </source>
</evidence>